<dbReference type="Proteomes" id="UP000465810">
    <property type="component" value="Unassembled WGS sequence"/>
</dbReference>
<dbReference type="InterPro" id="IPR027417">
    <property type="entry name" value="P-loop_NTPase"/>
</dbReference>
<comment type="caution">
    <text evidence="2">The sequence shown here is derived from an EMBL/GenBank/DDBJ whole genome shotgun (WGS) entry which is preliminary data.</text>
</comment>
<dbReference type="Gene3D" id="3.40.50.300">
    <property type="entry name" value="P-loop containing nucleotide triphosphate hydrolases"/>
    <property type="match status" value="1"/>
</dbReference>
<evidence type="ECO:0000313" key="2">
    <source>
        <dbReference type="EMBL" id="MYL97125.1"/>
    </source>
</evidence>
<dbReference type="EMBL" id="WVTD01000002">
    <property type="protein sequence ID" value="MYL97125.1"/>
    <property type="molecule type" value="Genomic_DNA"/>
</dbReference>
<accession>A0A7X4GEG4</accession>
<dbReference type="InterPro" id="IPR041664">
    <property type="entry name" value="AAA_16"/>
</dbReference>
<organism evidence="2 3">
    <name type="scientific">Novosphingobium silvae</name>
    <dbReference type="NCBI Taxonomy" id="2692619"/>
    <lineage>
        <taxon>Bacteria</taxon>
        <taxon>Pseudomonadati</taxon>
        <taxon>Pseudomonadota</taxon>
        <taxon>Alphaproteobacteria</taxon>
        <taxon>Sphingomonadales</taxon>
        <taxon>Sphingomonadaceae</taxon>
        <taxon>Novosphingobium</taxon>
    </lineage>
</organism>
<evidence type="ECO:0000259" key="1">
    <source>
        <dbReference type="Pfam" id="PF13191"/>
    </source>
</evidence>
<feature type="domain" description="Orc1-like AAA ATPase" evidence="1">
    <location>
        <begin position="173"/>
        <end position="334"/>
    </location>
</feature>
<dbReference type="Pfam" id="PF13191">
    <property type="entry name" value="AAA_16"/>
    <property type="match status" value="1"/>
</dbReference>
<proteinExistence type="predicted"/>
<protein>
    <submittedName>
        <fullName evidence="2">AAA family ATPase</fullName>
    </submittedName>
</protein>
<evidence type="ECO:0000313" key="3">
    <source>
        <dbReference type="Proteomes" id="UP000465810"/>
    </source>
</evidence>
<dbReference type="AlphaFoldDB" id="A0A7X4GEG4"/>
<reference evidence="2 3" key="1">
    <citation type="submission" date="2019-12" db="EMBL/GenBank/DDBJ databases">
        <authorList>
            <person name="Feng G."/>
            <person name="Zhu H."/>
        </authorList>
    </citation>
    <scope>NUCLEOTIDE SEQUENCE [LARGE SCALE GENOMIC DNA]</scope>
    <source>
        <strain evidence="2 3">FGD1</strain>
    </source>
</reference>
<gene>
    <name evidence="2" type="ORF">GR702_04985</name>
</gene>
<dbReference type="SUPFAM" id="SSF52540">
    <property type="entry name" value="P-loop containing nucleoside triphosphate hydrolases"/>
    <property type="match status" value="1"/>
</dbReference>
<dbReference type="RefSeq" id="WP_160984849.1">
    <property type="nucleotide sequence ID" value="NZ_WVTD01000002.1"/>
</dbReference>
<sequence length="1014" mass="111665">MADTRLPRGPEGLSEALEYAALSGPFDPRAALAAISRESRQRAAEAASALAAVCDTNPDESDAWLLLAPNRQQVLRALRASGTLQDAIERRRADSAGTITADLLDALSDTGAFTLQRVGDALGSAGREVLVRVATVLDWAGEFAAAAPLLEPSRTAIKRLDRLARRQEIREQPFVGREFEIKRLMSLLAQPVRRNVRGVFMSGPPGIGKSALTEQVILRHYDEFGSVVVRLDFDRAGLDVTDLRSLTMEASRQIADRIGDAARDLFDERLRTAGLREGSESVLETRRTFPETLAAMLARTLEAANRPLLVVVDTLESLQARGETHLRQLFDWLQLLSGSGVNRMSVLVAGRAAPPAEFDRVVGDPVVLDGLSEPAALEFATRLQVEPSSRHLVVDRAAGVPLAIKLAADIVRTDGIGALPRDRLNPKLASAMLYRILLSRIDDDALRDLAHPGLIVRRISADLLRDVIGPAVGLPRFDDERARELFDSLARQHWLVETDPSEPGFVRHRGDIRRDLLPLLYQDKPQLCARIDREAVKWFAARDDDASAIDALYHRLQLLRRSPTRPAIPERLARLMDAATLQELPEIAQVMVKQVVGDFSGSSPSLSGQPSWSDDPRVVRDLVNIISKADWAEGRALVDRVERTGGIDPRSRLADAVSAFWWRAGQWYDANWLLRERDRMGEDDSDLRQLEPPLAVARIEMRGEYGRAAQLLKRPDELLRDTPLRSGLTGISRYGGLAFRLRRVDPDVLGSFEIEEAPDPVQAAFNRWSADGQGRWDGGAVEFVHRRLQSVGVSLQGPARPWVETQMMASLTPYAGVAVNLDQGDRLLSSRAREAVATLLAGSHSPLLLADEIAIPPHAGVDIEPITAIANAGLFAEWAEALGYVLEHPNLRSIGRAADNWRRTMAGDWKYGPAGPRGWKPRLIDEVLEARIRRHQDSPAPRELAFIQLSAWVPHLGPGEAVWDLIQRRSAGALESAARARVDGGFAAAAAKLRQYKVPTAFVPSIITLIEARY</sequence>
<name>A0A7X4GEG4_9SPHN</name>
<keyword evidence="3" id="KW-1185">Reference proteome</keyword>